<dbReference type="InterPro" id="IPR052942">
    <property type="entry name" value="LPS_cholinephosphotransferase"/>
</dbReference>
<evidence type="ECO:0000259" key="2">
    <source>
        <dbReference type="Pfam" id="PF04991"/>
    </source>
</evidence>
<evidence type="ECO:0000313" key="3">
    <source>
        <dbReference type="EMBL" id="QBR94187.1"/>
    </source>
</evidence>
<gene>
    <name evidence="3" type="ORF">EXE57_19270</name>
</gene>
<dbReference type="InterPro" id="IPR007074">
    <property type="entry name" value="LicD/FKTN/FKRP_NTP_transf"/>
</dbReference>
<name>A0A4P7GQR6_9ACTN</name>
<feature type="domain" description="LicD/FKTN/FKRP nucleotidyltransferase" evidence="2">
    <location>
        <begin position="28"/>
        <end position="130"/>
    </location>
</feature>
<dbReference type="PANTHER" id="PTHR43404">
    <property type="entry name" value="LIPOPOLYSACCHARIDE CHOLINEPHOSPHOTRANSFERASE LICD"/>
    <property type="match status" value="1"/>
</dbReference>
<keyword evidence="4" id="KW-1185">Reference proteome</keyword>
<proteinExistence type="predicted"/>
<reference evidence="3 4" key="1">
    <citation type="submission" date="2019-03" db="EMBL/GenBank/DDBJ databases">
        <title>Three New Species of Nocardioides, Nocardioides euryhalodurans sp. nov., Nocardioides seonyuensis sp. nov. and Nocardioides eburneoflavus sp. nov., Iolated from Soil.</title>
        <authorList>
            <person name="Roh S.G."/>
            <person name="Lee C."/>
            <person name="Kim M.-K."/>
            <person name="Kim S.B."/>
        </authorList>
    </citation>
    <scope>NUCLEOTIDE SEQUENCE [LARGE SCALE GENOMIC DNA]</scope>
    <source>
        <strain evidence="3 4">MMS17-SY117</strain>
    </source>
</reference>
<feature type="region of interest" description="Disordered" evidence="1">
    <location>
        <begin position="254"/>
        <end position="277"/>
    </location>
</feature>
<organism evidence="3 4">
    <name type="scientific">Nocardioides euryhalodurans</name>
    <dbReference type="NCBI Taxonomy" id="2518370"/>
    <lineage>
        <taxon>Bacteria</taxon>
        <taxon>Bacillati</taxon>
        <taxon>Actinomycetota</taxon>
        <taxon>Actinomycetes</taxon>
        <taxon>Propionibacteriales</taxon>
        <taxon>Nocardioidaceae</taxon>
        <taxon>Nocardioides</taxon>
    </lineage>
</organism>
<dbReference type="PANTHER" id="PTHR43404:SF2">
    <property type="entry name" value="LIPOPOLYSACCHARIDE CHOLINEPHOSPHOTRANSFERASE LICD"/>
    <property type="match status" value="1"/>
</dbReference>
<dbReference type="EMBL" id="CP038267">
    <property type="protein sequence ID" value="QBR94187.1"/>
    <property type="molecule type" value="Genomic_DNA"/>
</dbReference>
<dbReference type="OrthoDB" id="3780655at2"/>
<dbReference type="Proteomes" id="UP000294894">
    <property type="component" value="Chromosome"/>
</dbReference>
<sequence>MTEGMRVVTLAEHRDILLGLLEDIRIHCEAEGLTYFLYAGTLIGALRHEGFIPWDDDLDVMMPRADYEVFCREFPRSGRVYLASGDTHGDFPYAYAKVCRSGTVVREPVAGGTDHFGVNVDVIPVDHVPAGRLAWRCHRALAMAVRAVLLAKVVEPTPDLARRTRVALRVARALLRPVPTAALTRARTRVATLRGGAATGHVGMLVASVPWRIAETDLAPAELVAFESVSAPVPRKAADLLEQIYGDFMTLPPEHQRVPPHSSTAYWVQGDPREGAR</sequence>
<dbReference type="Pfam" id="PF04991">
    <property type="entry name" value="LicD"/>
    <property type="match status" value="1"/>
</dbReference>
<dbReference type="GO" id="GO:0009100">
    <property type="term" value="P:glycoprotein metabolic process"/>
    <property type="evidence" value="ECO:0007669"/>
    <property type="project" value="UniProtKB-ARBA"/>
</dbReference>
<dbReference type="AlphaFoldDB" id="A0A4P7GQR6"/>
<dbReference type="KEGG" id="noy:EXE57_19270"/>
<evidence type="ECO:0000256" key="1">
    <source>
        <dbReference type="SAM" id="MobiDB-lite"/>
    </source>
</evidence>
<accession>A0A4P7GQR6</accession>
<protein>
    <recommendedName>
        <fullName evidence="2">LicD/FKTN/FKRP nucleotidyltransferase domain-containing protein</fullName>
    </recommendedName>
</protein>
<evidence type="ECO:0000313" key="4">
    <source>
        <dbReference type="Proteomes" id="UP000294894"/>
    </source>
</evidence>